<dbReference type="SUPFAM" id="SSF111331">
    <property type="entry name" value="NAD kinase/diacylglycerol kinase-like"/>
    <property type="match status" value="1"/>
</dbReference>
<dbReference type="PROSITE" id="PS50146">
    <property type="entry name" value="DAGK"/>
    <property type="match status" value="1"/>
</dbReference>
<name>A0A518E156_9BACT</name>
<dbReference type="Pfam" id="PF19279">
    <property type="entry name" value="YegS_C"/>
    <property type="match status" value="1"/>
</dbReference>
<dbReference type="Proteomes" id="UP000317648">
    <property type="component" value="Chromosome"/>
</dbReference>
<dbReference type="OrthoDB" id="9815110at2"/>
<dbReference type="InterPro" id="IPR017438">
    <property type="entry name" value="ATP-NAD_kinase_N"/>
</dbReference>
<dbReference type="InterPro" id="IPR001206">
    <property type="entry name" value="Diacylglycerol_kinase_cat_dom"/>
</dbReference>
<gene>
    <name evidence="6" type="ORF">Pla8534_56860</name>
</gene>
<dbReference type="Pfam" id="PF00781">
    <property type="entry name" value="DAGK_cat"/>
    <property type="match status" value="1"/>
</dbReference>
<evidence type="ECO:0000313" key="6">
    <source>
        <dbReference type="EMBL" id="QDU97829.1"/>
    </source>
</evidence>
<dbReference type="InterPro" id="IPR016064">
    <property type="entry name" value="NAD/diacylglycerol_kinase_sf"/>
</dbReference>
<dbReference type="Gene3D" id="3.40.50.10330">
    <property type="entry name" value="Probable inorganic polyphosphate/atp-NAD kinase, domain 1"/>
    <property type="match status" value="1"/>
</dbReference>
<dbReference type="EC" id="2.7.1.-" evidence="6"/>
<evidence type="ECO:0000256" key="4">
    <source>
        <dbReference type="ARBA" id="ARBA00022840"/>
    </source>
</evidence>
<evidence type="ECO:0000256" key="3">
    <source>
        <dbReference type="ARBA" id="ARBA00022777"/>
    </source>
</evidence>
<organism evidence="6 7">
    <name type="scientific">Lignipirellula cremea</name>
    <dbReference type="NCBI Taxonomy" id="2528010"/>
    <lineage>
        <taxon>Bacteria</taxon>
        <taxon>Pseudomonadati</taxon>
        <taxon>Planctomycetota</taxon>
        <taxon>Planctomycetia</taxon>
        <taxon>Pirellulales</taxon>
        <taxon>Pirellulaceae</taxon>
        <taxon>Lignipirellula</taxon>
    </lineage>
</organism>
<keyword evidence="1 6" id="KW-0808">Transferase</keyword>
<dbReference type="InterPro" id="IPR045540">
    <property type="entry name" value="YegS/DAGK_C"/>
</dbReference>
<dbReference type="Gene3D" id="2.60.200.40">
    <property type="match status" value="1"/>
</dbReference>
<evidence type="ECO:0000256" key="2">
    <source>
        <dbReference type="ARBA" id="ARBA00022741"/>
    </source>
</evidence>
<protein>
    <submittedName>
        <fullName evidence="6">Lipid kinase</fullName>
        <ecNumber evidence="6">2.7.1.-</ecNumber>
    </submittedName>
</protein>
<keyword evidence="2" id="KW-0547">Nucleotide-binding</keyword>
<dbReference type="PANTHER" id="PTHR12358:SF106">
    <property type="entry name" value="LIPID KINASE YEGS"/>
    <property type="match status" value="1"/>
</dbReference>
<dbReference type="GO" id="GO:0005524">
    <property type="term" value="F:ATP binding"/>
    <property type="evidence" value="ECO:0007669"/>
    <property type="project" value="UniProtKB-KW"/>
</dbReference>
<dbReference type="EMBL" id="CP036433">
    <property type="protein sequence ID" value="QDU97829.1"/>
    <property type="molecule type" value="Genomic_DNA"/>
</dbReference>
<dbReference type="SMART" id="SM00046">
    <property type="entry name" value="DAGKc"/>
    <property type="match status" value="1"/>
</dbReference>
<proteinExistence type="predicted"/>
<feature type="domain" description="DAGKc" evidence="5">
    <location>
        <begin position="11"/>
        <end position="139"/>
    </location>
</feature>
<dbReference type="GO" id="GO:0005886">
    <property type="term" value="C:plasma membrane"/>
    <property type="evidence" value="ECO:0007669"/>
    <property type="project" value="TreeGrafter"/>
</dbReference>
<dbReference type="AlphaFoldDB" id="A0A518E156"/>
<keyword evidence="4" id="KW-0067">ATP-binding</keyword>
<dbReference type="RefSeq" id="WP_145056582.1">
    <property type="nucleotide sequence ID" value="NZ_CP036433.1"/>
</dbReference>
<evidence type="ECO:0000259" key="5">
    <source>
        <dbReference type="PROSITE" id="PS50146"/>
    </source>
</evidence>
<accession>A0A518E156</accession>
<dbReference type="InterPro" id="IPR050187">
    <property type="entry name" value="Lipid_Phosphate_FormReg"/>
</dbReference>
<keyword evidence="7" id="KW-1185">Reference proteome</keyword>
<dbReference type="PANTHER" id="PTHR12358">
    <property type="entry name" value="SPHINGOSINE KINASE"/>
    <property type="match status" value="1"/>
</dbReference>
<reference evidence="6 7" key="1">
    <citation type="submission" date="2019-02" db="EMBL/GenBank/DDBJ databases">
        <title>Deep-cultivation of Planctomycetes and their phenomic and genomic characterization uncovers novel biology.</title>
        <authorList>
            <person name="Wiegand S."/>
            <person name="Jogler M."/>
            <person name="Boedeker C."/>
            <person name="Pinto D."/>
            <person name="Vollmers J."/>
            <person name="Rivas-Marin E."/>
            <person name="Kohn T."/>
            <person name="Peeters S.H."/>
            <person name="Heuer A."/>
            <person name="Rast P."/>
            <person name="Oberbeckmann S."/>
            <person name="Bunk B."/>
            <person name="Jeske O."/>
            <person name="Meyerdierks A."/>
            <person name="Storesund J.E."/>
            <person name="Kallscheuer N."/>
            <person name="Luecker S."/>
            <person name="Lage O.M."/>
            <person name="Pohl T."/>
            <person name="Merkel B.J."/>
            <person name="Hornburger P."/>
            <person name="Mueller R.-W."/>
            <person name="Bruemmer F."/>
            <person name="Labrenz M."/>
            <person name="Spormann A.M."/>
            <person name="Op den Camp H."/>
            <person name="Overmann J."/>
            <person name="Amann R."/>
            <person name="Jetten M.S.M."/>
            <person name="Mascher T."/>
            <person name="Medema M.H."/>
            <person name="Devos D.P."/>
            <person name="Kaster A.-K."/>
            <person name="Ovreas L."/>
            <person name="Rohde M."/>
            <person name="Galperin M.Y."/>
            <person name="Jogler C."/>
        </authorList>
    </citation>
    <scope>NUCLEOTIDE SEQUENCE [LARGE SCALE GENOMIC DNA]</scope>
    <source>
        <strain evidence="6 7">Pla85_3_4</strain>
    </source>
</reference>
<sequence>MASRTFHFPSPDARKVIVSANPKAGARSGRPQIDAVSAQLTARGFDVETATDIDHVAAQAVRWQESGQLRCVVAAGGDGTVALVANRTPPGTPLAILPLGTENLLARYLGVSPDPGRLCDLIEHSGTVQLDAGLADGRIFLLMVSCGFDAEVVRRLHQERSGHIHHLSYAKPILDSIRTYQYPEVRVIRDPQAASSDSSQTQARWVFVANLPRYAGGLQILPQADGSDGLLDVCTFREGSLISGLVYLAGILFGQHASWEGCEMQQLRRVRLEPLDPQRDVPYQLDGDPGGFLPVEIEILPERLTLITPQAWAQTHGFETTPAAGA</sequence>
<dbReference type="GO" id="GO:0016301">
    <property type="term" value="F:kinase activity"/>
    <property type="evidence" value="ECO:0007669"/>
    <property type="project" value="UniProtKB-KW"/>
</dbReference>
<evidence type="ECO:0000256" key="1">
    <source>
        <dbReference type="ARBA" id="ARBA00022679"/>
    </source>
</evidence>
<evidence type="ECO:0000313" key="7">
    <source>
        <dbReference type="Proteomes" id="UP000317648"/>
    </source>
</evidence>
<keyword evidence="3 6" id="KW-0418">Kinase</keyword>
<dbReference type="KEGG" id="lcre:Pla8534_56860"/>